<keyword evidence="2" id="KW-1185">Reference proteome</keyword>
<proteinExistence type="predicted"/>
<dbReference type="AlphaFoldDB" id="A0A1H1JTB2"/>
<dbReference type="Proteomes" id="UP000199365">
    <property type="component" value="Unassembled WGS sequence"/>
</dbReference>
<protein>
    <submittedName>
        <fullName evidence="1">Uncharacterized protein</fullName>
    </submittedName>
</protein>
<gene>
    <name evidence="1" type="ORF">SAMN05445850_5536</name>
</gene>
<reference evidence="2" key="1">
    <citation type="submission" date="2016-10" db="EMBL/GenBank/DDBJ databases">
        <authorList>
            <person name="Varghese N."/>
            <person name="Submissions S."/>
        </authorList>
    </citation>
    <scope>NUCLEOTIDE SEQUENCE [LARGE SCALE GENOMIC DNA]</scope>
    <source>
        <strain evidence="2">DUS833</strain>
    </source>
</reference>
<dbReference type="STRING" id="157910.SAMN05445850_5536"/>
<dbReference type="RefSeq" id="WP_090808590.1">
    <property type="nucleotide sequence ID" value="NZ_FNKX01000002.1"/>
</dbReference>
<organism evidence="1 2">
    <name type="scientific">Paraburkholderia tuberum</name>
    <dbReference type="NCBI Taxonomy" id="157910"/>
    <lineage>
        <taxon>Bacteria</taxon>
        <taxon>Pseudomonadati</taxon>
        <taxon>Pseudomonadota</taxon>
        <taxon>Betaproteobacteria</taxon>
        <taxon>Burkholderiales</taxon>
        <taxon>Burkholderiaceae</taxon>
        <taxon>Paraburkholderia</taxon>
    </lineage>
</organism>
<evidence type="ECO:0000313" key="1">
    <source>
        <dbReference type="EMBL" id="SDR52747.1"/>
    </source>
</evidence>
<accession>A0A1H1JTB2</accession>
<dbReference type="EMBL" id="FNKX01000002">
    <property type="protein sequence ID" value="SDR52747.1"/>
    <property type="molecule type" value="Genomic_DNA"/>
</dbReference>
<sequence length="79" mass="8693">MKLVALLTAPPEGHGDLDTLDKLDSLLGQKPPGAARACANVWLVDSDIAFDFLIRFSRMAERIGLKFEAHDRVPDETCI</sequence>
<name>A0A1H1JTB2_9BURK</name>
<evidence type="ECO:0000313" key="2">
    <source>
        <dbReference type="Proteomes" id="UP000199365"/>
    </source>
</evidence>